<dbReference type="AlphaFoldDB" id="A0AA40CPP4"/>
<protein>
    <submittedName>
        <fullName evidence="4">Isochorismatase</fullName>
    </submittedName>
</protein>
<gene>
    <name evidence="4" type="ORF">B0T16DRAFT_153031</name>
</gene>
<comment type="similarity">
    <text evidence="1">Belongs to the isochorismatase family.</text>
</comment>
<dbReference type="Proteomes" id="UP001174936">
    <property type="component" value="Unassembled WGS sequence"/>
</dbReference>
<organism evidence="4 5">
    <name type="scientific">Cercophora newfieldiana</name>
    <dbReference type="NCBI Taxonomy" id="92897"/>
    <lineage>
        <taxon>Eukaryota</taxon>
        <taxon>Fungi</taxon>
        <taxon>Dikarya</taxon>
        <taxon>Ascomycota</taxon>
        <taxon>Pezizomycotina</taxon>
        <taxon>Sordariomycetes</taxon>
        <taxon>Sordariomycetidae</taxon>
        <taxon>Sordariales</taxon>
        <taxon>Lasiosphaeriaceae</taxon>
        <taxon>Cercophora</taxon>
    </lineage>
</organism>
<keyword evidence="5" id="KW-1185">Reference proteome</keyword>
<accession>A0AA40CPP4</accession>
<reference evidence="4" key="1">
    <citation type="submission" date="2023-06" db="EMBL/GenBank/DDBJ databases">
        <title>Genome-scale phylogeny and comparative genomics of the fungal order Sordariales.</title>
        <authorList>
            <consortium name="Lawrence Berkeley National Laboratory"/>
            <person name="Hensen N."/>
            <person name="Bonometti L."/>
            <person name="Westerberg I."/>
            <person name="Brannstrom I.O."/>
            <person name="Guillou S."/>
            <person name="Cros-Aarteil S."/>
            <person name="Calhoun S."/>
            <person name="Haridas S."/>
            <person name="Kuo A."/>
            <person name="Mondo S."/>
            <person name="Pangilinan J."/>
            <person name="Riley R."/>
            <person name="Labutti K."/>
            <person name="Andreopoulos B."/>
            <person name="Lipzen A."/>
            <person name="Chen C."/>
            <person name="Yanf M."/>
            <person name="Daum C."/>
            <person name="Ng V."/>
            <person name="Clum A."/>
            <person name="Steindorff A."/>
            <person name="Ohm R."/>
            <person name="Martin F."/>
            <person name="Silar P."/>
            <person name="Natvig D."/>
            <person name="Lalanne C."/>
            <person name="Gautier V."/>
            <person name="Ament-Velasquez S.L."/>
            <person name="Kruys A."/>
            <person name="Hutchinson M.I."/>
            <person name="Powell A.J."/>
            <person name="Barry K."/>
            <person name="Miller A.N."/>
            <person name="Grigoriev I.V."/>
            <person name="Debuchy R."/>
            <person name="Gladieux P."/>
            <person name="Thoren M.H."/>
            <person name="Johannesson H."/>
        </authorList>
    </citation>
    <scope>NUCLEOTIDE SEQUENCE</scope>
    <source>
        <strain evidence="4">SMH2532-1</strain>
    </source>
</reference>
<dbReference type="EMBL" id="JAULSV010000004">
    <property type="protein sequence ID" value="KAK0646087.1"/>
    <property type="molecule type" value="Genomic_DNA"/>
</dbReference>
<evidence type="ECO:0000256" key="1">
    <source>
        <dbReference type="ARBA" id="ARBA00006336"/>
    </source>
</evidence>
<feature type="chain" id="PRO_5041291435" evidence="2">
    <location>
        <begin position="19"/>
        <end position="239"/>
    </location>
</feature>
<dbReference type="Gene3D" id="3.40.50.850">
    <property type="entry name" value="Isochorismatase-like"/>
    <property type="match status" value="1"/>
</dbReference>
<proteinExistence type="inferred from homology"/>
<evidence type="ECO:0000313" key="5">
    <source>
        <dbReference type="Proteomes" id="UP001174936"/>
    </source>
</evidence>
<sequence length="239" mass="26203">MKLTSILSAALAVGSALADSFAWERLEKDKALLLVVDLQEGLYTLARDWDPTLYKHNMIAHAGIGAIFELPTILTTSAETGPNGPLPQEIYDLHPNAPVIRRGGEVNAWDNAEFREAVRATNRTHIILAGLVTDVCTAFLARSLRAEGYQVWANIEASGTTTELIRDISNQQMLRAGVNVVSLFAIACDLMRDWRNVPGAIKLYPWLDKYFPVYGMMARAHTAAIRNGTVTDAAALLPN</sequence>
<dbReference type="InterPro" id="IPR036380">
    <property type="entry name" value="Isochorismatase-like_sf"/>
</dbReference>
<feature type="signal peptide" evidence="2">
    <location>
        <begin position="1"/>
        <end position="18"/>
    </location>
</feature>
<name>A0AA40CPP4_9PEZI</name>
<dbReference type="Pfam" id="PF00857">
    <property type="entry name" value="Isochorismatase"/>
    <property type="match status" value="1"/>
</dbReference>
<dbReference type="PANTHER" id="PTHR43559:SF3">
    <property type="entry name" value="HYDROLASE YCAC-RELATED"/>
    <property type="match status" value="1"/>
</dbReference>
<dbReference type="InterPro" id="IPR000868">
    <property type="entry name" value="Isochorismatase-like_dom"/>
</dbReference>
<evidence type="ECO:0000313" key="4">
    <source>
        <dbReference type="EMBL" id="KAK0646087.1"/>
    </source>
</evidence>
<comment type="caution">
    <text evidence="4">The sequence shown here is derived from an EMBL/GenBank/DDBJ whole genome shotgun (WGS) entry which is preliminary data.</text>
</comment>
<keyword evidence="2" id="KW-0732">Signal</keyword>
<dbReference type="InterPro" id="IPR053152">
    <property type="entry name" value="Hydrolase_YcaC-like"/>
</dbReference>
<evidence type="ECO:0000256" key="2">
    <source>
        <dbReference type="SAM" id="SignalP"/>
    </source>
</evidence>
<dbReference type="SUPFAM" id="SSF52499">
    <property type="entry name" value="Isochorismatase-like hydrolases"/>
    <property type="match status" value="1"/>
</dbReference>
<feature type="domain" description="Isochorismatase-like" evidence="3">
    <location>
        <begin position="32"/>
        <end position="182"/>
    </location>
</feature>
<evidence type="ECO:0000259" key="3">
    <source>
        <dbReference type="Pfam" id="PF00857"/>
    </source>
</evidence>
<dbReference type="PANTHER" id="PTHR43559">
    <property type="entry name" value="HYDROLASE YCAC-RELATED"/>
    <property type="match status" value="1"/>
</dbReference>